<dbReference type="GO" id="GO:0004386">
    <property type="term" value="F:helicase activity"/>
    <property type="evidence" value="ECO:0007669"/>
    <property type="project" value="UniProtKB-KW"/>
</dbReference>
<reference evidence="8 9" key="1">
    <citation type="submission" date="2018-11" db="EMBL/GenBank/DDBJ databases">
        <authorList>
            <person name="Lopez-Roques C."/>
            <person name="Donnadieu C."/>
            <person name="Bouchez O."/>
            <person name="Klopp C."/>
            <person name="Cabau C."/>
            <person name="Zahm M."/>
        </authorList>
    </citation>
    <scope>NUCLEOTIDE SEQUENCE [LARGE SCALE GENOMIC DNA]</scope>
    <source>
        <strain evidence="8">RS831</strain>
        <tissue evidence="8">Whole body</tissue>
    </source>
</reference>
<evidence type="ECO:0000256" key="6">
    <source>
        <dbReference type="SAM" id="MobiDB-lite"/>
    </source>
</evidence>
<dbReference type="GO" id="GO:0005829">
    <property type="term" value="C:cytosol"/>
    <property type="evidence" value="ECO:0007669"/>
    <property type="project" value="TreeGrafter"/>
</dbReference>
<dbReference type="CDD" id="cd18808">
    <property type="entry name" value="SF1_C_Upf1"/>
    <property type="match status" value="1"/>
</dbReference>
<sequence>MFVRERYHVLMKKNTKTNSHLGMQPTRSHPSILKVPNDMFYNGELQPCACPSQLYKQGFPVVFHGVAGISQQDIGFPSLYNRAEIKVIKDYLKSLINHLHQKNVNHIQPGEIGIISPYRKQVDKIQMAIQSDADLSKENLENVEVGTVDKFQGKEFSAILMSTVRAFPRLLDKPHFSLGFVKDERRFNVALTRARSLLIVVGDPRLLVTDKSWNKFIHYCLKEGAYRGFPLFNMTEDTPTPADTQALRGGTLPSRTGSRVRARACSHTQVCSMTSPNNRRAHGRWRSEAPRRSIKDGCDTLGRVRGQDGGLVQNGGDVRSLIEKISSQVEKIETVHGTILSSTNQDKRLRDELELLNDETKKDACVVRTKLKSMQRSWLKKETGASVSHRIYENQHSHLTRCFAEVMRRHHRAQICFRDKCKAQIQRQLQIVDKVTSNEELEEMLHRSSLTLFISDVNSETGVSGQALNQIESRHQDILSLESSITELHEIFADTAMLLESQGELINNIERNVMSAAQYVDESKEETDKAITYKKNRHKVVSLPSFFRPFKKRNSTKTRPEPNPSDLNHNWTSELEGSNQD</sequence>
<evidence type="ECO:0000259" key="7">
    <source>
        <dbReference type="PROSITE" id="PS50192"/>
    </source>
</evidence>
<evidence type="ECO:0000256" key="2">
    <source>
        <dbReference type="ARBA" id="ARBA00022801"/>
    </source>
</evidence>
<dbReference type="PROSITE" id="PS50192">
    <property type="entry name" value="T_SNARE"/>
    <property type="match status" value="1"/>
</dbReference>
<feature type="domain" description="T-SNARE coiled-coil homology" evidence="7">
    <location>
        <begin position="468"/>
        <end position="530"/>
    </location>
</feature>
<dbReference type="Pfam" id="PF13087">
    <property type="entry name" value="AAA_12"/>
    <property type="match status" value="1"/>
</dbReference>
<dbReference type="AlphaFoldDB" id="A0A3S2MRV9"/>
<dbReference type="GO" id="GO:0005694">
    <property type="term" value="C:chromosome"/>
    <property type="evidence" value="ECO:0007669"/>
    <property type="project" value="UniProtKB-ARBA"/>
</dbReference>
<evidence type="ECO:0000313" key="9">
    <source>
        <dbReference type="Proteomes" id="UP000283210"/>
    </source>
</evidence>
<evidence type="ECO:0000256" key="4">
    <source>
        <dbReference type="ARBA" id="ARBA00022840"/>
    </source>
</evidence>
<feature type="region of interest" description="Disordered" evidence="6">
    <location>
        <begin position="551"/>
        <end position="581"/>
    </location>
</feature>
<dbReference type="Gene3D" id="1.20.5.110">
    <property type="match status" value="1"/>
</dbReference>
<gene>
    <name evidence="8" type="ORF">OJAV_G00118460</name>
</gene>
<dbReference type="GO" id="GO:0035194">
    <property type="term" value="P:regulatory ncRNA-mediated post-transcriptional gene silencing"/>
    <property type="evidence" value="ECO:0007669"/>
    <property type="project" value="TreeGrafter"/>
</dbReference>
<dbReference type="CDD" id="cd00179">
    <property type="entry name" value="SynN"/>
    <property type="match status" value="1"/>
</dbReference>
<dbReference type="OrthoDB" id="10255013at2759"/>
<evidence type="ECO:0000256" key="1">
    <source>
        <dbReference type="ARBA" id="ARBA00022741"/>
    </source>
</evidence>
<accession>A0A3S2MRV9</accession>
<dbReference type="InterPro" id="IPR047187">
    <property type="entry name" value="SF1_C_Upf1"/>
</dbReference>
<dbReference type="InterPro" id="IPR006011">
    <property type="entry name" value="Syntaxin_N"/>
</dbReference>
<dbReference type="Gene3D" id="3.40.50.300">
    <property type="entry name" value="P-loop containing nucleotide triphosphate hydrolases"/>
    <property type="match status" value="1"/>
</dbReference>
<keyword evidence="9" id="KW-1185">Reference proteome</keyword>
<dbReference type="GO" id="GO:0016787">
    <property type="term" value="F:hydrolase activity"/>
    <property type="evidence" value="ECO:0007669"/>
    <property type="project" value="UniProtKB-KW"/>
</dbReference>
<dbReference type="PANTHER" id="PTHR10887">
    <property type="entry name" value="DNA2/NAM7 HELICASE FAMILY"/>
    <property type="match status" value="1"/>
</dbReference>
<dbReference type="InterPro" id="IPR041679">
    <property type="entry name" value="DNA2/NAM7-like_C"/>
</dbReference>
<dbReference type="GO" id="GO:0043186">
    <property type="term" value="C:P granule"/>
    <property type="evidence" value="ECO:0007669"/>
    <property type="project" value="TreeGrafter"/>
</dbReference>
<dbReference type="InterPro" id="IPR000727">
    <property type="entry name" value="T_SNARE_dom"/>
</dbReference>
<dbReference type="PANTHER" id="PTHR10887:SF419">
    <property type="entry name" value="RNA HELICASE MOV10L1"/>
    <property type="match status" value="1"/>
</dbReference>
<dbReference type="SMART" id="SM00397">
    <property type="entry name" value="t_SNARE"/>
    <property type="match status" value="1"/>
</dbReference>
<dbReference type="InterPro" id="IPR027417">
    <property type="entry name" value="P-loop_NTPase"/>
</dbReference>
<keyword evidence="2" id="KW-0378">Hydrolase</keyword>
<name>A0A3S2MRV9_ORYJA</name>
<dbReference type="EMBL" id="CM012448">
    <property type="protein sequence ID" value="RVE65644.1"/>
    <property type="molecule type" value="Genomic_DNA"/>
</dbReference>
<dbReference type="SMART" id="SM00503">
    <property type="entry name" value="SynN"/>
    <property type="match status" value="1"/>
</dbReference>
<proteinExistence type="predicted"/>
<dbReference type="Proteomes" id="UP000283210">
    <property type="component" value="Chromosome 12"/>
</dbReference>
<protein>
    <recommendedName>
        <fullName evidence="7">t-SNARE coiled-coil homology domain-containing protein</fullName>
    </recommendedName>
</protein>
<dbReference type="GO" id="GO:0016192">
    <property type="term" value="P:vesicle-mediated transport"/>
    <property type="evidence" value="ECO:0007669"/>
    <property type="project" value="InterPro"/>
</dbReference>
<feature type="compositionally biased region" description="Polar residues" evidence="6">
    <location>
        <begin position="565"/>
        <end position="581"/>
    </location>
</feature>
<reference evidence="8 9" key="2">
    <citation type="submission" date="2019-01" db="EMBL/GenBank/DDBJ databases">
        <title>A chromosome length genome reference of the Java medaka (oryzias javanicus).</title>
        <authorList>
            <person name="Herpin A."/>
            <person name="Takehana Y."/>
            <person name="Naruse K."/>
            <person name="Ansai S."/>
            <person name="Kawaguchi M."/>
        </authorList>
    </citation>
    <scope>NUCLEOTIDE SEQUENCE [LARGE SCALE GENOMIC DNA]</scope>
    <source>
        <strain evidence="8">RS831</strain>
        <tissue evidence="8">Whole body</tissue>
    </source>
</reference>
<dbReference type="SUPFAM" id="SSF47661">
    <property type="entry name" value="t-snare proteins"/>
    <property type="match status" value="1"/>
</dbReference>
<evidence type="ECO:0000313" key="8">
    <source>
        <dbReference type="EMBL" id="RVE65644.1"/>
    </source>
</evidence>
<dbReference type="InterPro" id="IPR010989">
    <property type="entry name" value="SNARE"/>
</dbReference>
<dbReference type="GO" id="GO:0005524">
    <property type="term" value="F:ATP binding"/>
    <property type="evidence" value="ECO:0007669"/>
    <property type="project" value="UniProtKB-KW"/>
</dbReference>
<dbReference type="FunFam" id="3.40.50.300:FF:000326">
    <property type="entry name" value="P-loop containing nucleoside triphosphate hydrolase"/>
    <property type="match status" value="1"/>
</dbReference>
<keyword evidence="3" id="KW-0347">Helicase</keyword>
<dbReference type="SUPFAM" id="SSF52540">
    <property type="entry name" value="P-loop containing nucleoside triphosphate hydrolases"/>
    <property type="match status" value="1"/>
</dbReference>
<dbReference type="Pfam" id="PF00804">
    <property type="entry name" value="Syntaxin"/>
    <property type="match status" value="1"/>
</dbReference>
<organism evidence="8 9">
    <name type="scientific">Oryzias javanicus</name>
    <name type="common">Javanese ricefish</name>
    <name type="synonym">Aplocheilus javanicus</name>
    <dbReference type="NCBI Taxonomy" id="123683"/>
    <lineage>
        <taxon>Eukaryota</taxon>
        <taxon>Metazoa</taxon>
        <taxon>Chordata</taxon>
        <taxon>Craniata</taxon>
        <taxon>Vertebrata</taxon>
        <taxon>Euteleostomi</taxon>
        <taxon>Actinopterygii</taxon>
        <taxon>Neopterygii</taxon>
        <taxon>Teleostei</taxon>
        <taxon>Neoteleostei</taxon>
        <taxon>Acanthomorphata</taxon>
        <taxon>Ovalentaria</taxon>
        <taxon>Atherinomorphae</taxon>
        <taxon>Beloniformes</taxon>
        <taxon>Adrianichthyidae</taxon>
        <taxon>Oryziinae</taxon>
        <taxon>Oryzias</taxon>
    </lineage>
</organism>
<dbReference type="GO" id="GO:0016020">
    <property type="term" value="C:membrane"/>
    <property type="evidence" value="ECO:0007669"/>
    <property type="project" value="InterPro"/>
</dbReference>
<evidence type="ECO:0000256" key="5">
    <source>
        <dbReference type="ARBA" id="ARBA00023054"/>
    </source>
</evidence>
<dbReference type="InterPro" id="IPR045055">
    <property type="entry name" value="DNA2/NAM7-like"/>
</dbReference>
<evidence type="ECO:0000256" key="3">
    <source>
        <dbReference type="ARBA" id="ARBA00022806"/>
    </source>
</evidence>
<keyword evidence="1" id="KW-0547">Nucleotide-binding</keyword>
<keyword evidence="5" id="KW-0175">Coiled coil</keyword>
<dbReference type="Gene3D" id="1.20.58.70">
    <property type="match status" value="1"/>
</dbReference>
<keyword evidence="4" id="KW-0067">ATP-binding</keyword>